<dbReference type="RefSeq" id="WP_091732653.1">
    <property type="nucleotide sequence ID" value="NZ_LT629757.1"/>
</dbReference>
<keyword evidence="2" id="KW-0812">Transmembrane</keyword>
<organism evidence="3 4">
    <name type="scientific">Nocardioides scoriae</name>
    <dbReference type="NCBI Taxonomy" id="642780"/>
    <lineage>
        <taxon>Bacteria</taxon>
        <taxon>Bacillati</taxon>
        <taxon>Actinomycetota</taxon>
        <taxon>Actinomycetes</taxon>
        <taxon>Propionibacteriales</taxon>
        <taxon>Nocardioidaceae</taxon>
        <taxon>Nocardioides</taxon>
    </lineage>
</organism>
<proteinExistence type="predicted"/>
<feature type="transmembrane region" description="Helical" evidence="2">
    <location>
        <begin position="30"/>
        <end position="48"/>
    </location>
</feature>
<keyword evidence="2" id="KW-1133">Transmembrane helix</keyword>
<evidence type="ECO:0000313" key="3">
    <source>
        <dbReference type="EMBL" id="SDT14345.1"/>
    </source>
</evidence>
<evidence type="ECO:0000313" key="4">
    <source>
        <dbReference type="Proteomes" id="UP000198859"/>
    </source>
</evidence>
<accession>A0A1H1XZ05</accession>
<dbReference type="OrthoDB" id="5193039at2"/>
<protein>
    <recommendedName>
        <fullName evidence="5">F0F1-ATPase subunit Ca2+/Mg2+ transporter</fullName>
    </recommendedName>
</protein>
<evidence type="ECO:0000256" key="1">
    <source>
        <dbReference type="SAM" id="MobiDB-lite"/>
    </source>
</evidence>
<name>A0A1H1XZ05_9ACTN</name>
<keyword evidence="4" id="KW-1185">Reference proteome</keyword>
<feature type="region of interest" description="Disordered" evidence="1">
    <location>
        <begin position="1"/>
        <end position="24"/>
    </location>
</feature>
<feature type="region of interest" description="Disordered" evidence="1">
    <location>
        <begin position="77"/>
        <end position="97"/>
    </location>
</feature>
<dbReference type="EMBL" id="LT629757">
    <property type="protein sequence ID" value="SDT14345.1"/>
    <property type="molecule type" value="Genomic_DNA"/>
</dbReference>
<dbReference type="STRING" id="642780.SAMN04488570_3650"/>
<evidence type="ECO:0000256" key="2">
    <source>
        <dbReference type="SAM" id="Phobius"/>
    </source>
</evidence>
<evidence type="ECO:0008006" key="5">
    <source>
        <dbReference type="Google" id="ProtNLM"/>
    </source>
</evidence>
<feature type="transmembrane region" description="Helical" evidence="2">
    <location>
        <begin position="55"/>
        <end position="74"/>
    </location>
</feature>
<dbReference type="AlphaFoldDB" id="A0A1H1XZ05"/>
<dbReference type="Proteomes" id="UP000198859">
    <property type="component" value="Chromosome I"/>
</dbReference>
<reference evidence="4" key="1">
    <citation type="submission" date="2016-10" db="EMBL/GenBank/DDBJ databases">
        <authorList>
            <person name="Varghese N."/>
            <person name="Submissions S."/>
        </authorList>
    </citation>
    <scope>NUCLEOTIDE SEQUENCE [LARGE SCALE GENOMIC DNA]</scope>
    <source>
        <strain evidence="4">DSM 22127</strain>
    </source>
</reference>
<keyword evidence="2" id="KW-0472">Membrane</keyword>
<sequence>MTSTDCYAPDAMANQEPAQTTPSSGDPWHAFGYLVSGVAFYGVLGWLADRWLGTSFLVAVGIVLGAVLGVYATWSRFTTTDPTDAPPPTDTSNQEKQ</sequence>
<gene>
    <name evidence="3" type="ORF">SAMN04488570_3650</name>
</gene>